<dbReference type="EMBL" id="CP013232">
    <property type="protein sequence ID" value="AMO95798.1"/>
    <property type="molecule type" value="Genomic_DNA"/>
</dbReference>
<protein>
    <submittedName>
        <fullName evidence="1">Uncharacterized protein</fullName>
    </submittedName>
</protein>
<dbReference type="Proteomes" id="UP000072421">
    <property type="component" value="Chromosome"/>
</dbReference>
<dbReference type="AlphaFoldDB" id="A0A127PDA7"/>
<sequence length="46" mass="5012">MLDWHSAKRNFKRCSSCRAGRGKQTETAPPAKAAGFIKGCCLMLLA</sequence>
<reference evidence="1 2" key="1">
    <citation type="submission" date="2015-11" db="EMBL/GenBank/DDBJ databases">
        <title>Exploring the genomic traits of fungus-feeding bacterial genus Collimonas.</title>
        <authorList>
            <person name="Song C."/>
            <person name="Schmidt R."/>
            <person name="de Jager V."/>
            <person name="Krzyzanowska D."/>
            <person name="Jongedijk E."/>
            <person name="Cankar K."/>
            <person name="Beekwilder J."/>
            <person name="van Veen A."/>
            <person name="de Boer W."/>
            <person name="van Veen J.A."/>
            <person name="Garbeva P."/>
        </authorList>
    </citation>
    <scope>NUCLEOTIDE SEQUENCE [LARGE SCALE GENOMIC DNA]</scope>
    <source>
        <strain evidence="1 2">Ter6</strain>
    </source>
</reference>
<accession>A0A127PDA7</accession>
<gene>
    <name evidence="1" type="ORF">CFter6_3147</name>
</gene>
<evidence type="ECO:0000313" key="2">
    <source>
        <dbReference type="Proteomes" id="UP000072421"/>
    </source>
</evidence>
<name>A0A127PDA7_9BURK</name>
<organism evidence="1">
    <name type="scientific">Collimonas fungivorans</name>
    <dbReference type="NCBI Taxonomy" id="158899"/>
    <lineage>
        <taxon>Bacteria</taxon>
        <taxon>Pseudomonadati</taxon>
        <taxon>Pseudomonadota</taxon>
        <taxon>Betaproteobacteria</taxon>
        <taxon>Burkholderiales</taxon>
        <taxon>Oxalobacteraceae</taxon>
        <taxon>Collimonas</taxon>
    </lineage>
</organism>
<evidence type="ECO:0000313" key="1">
    <source>
        <dbReference type="EMBL" id="AMO95798.1"/>
    </source>
</evidence>
<proteinExistence type="predicted"/>